<dbReference type="PRINTS" id="PR00409">
    <property type="entry name" value="PHDIOXRDTASE"/>
</dbReference>
<evidence type="ECO:0000259" key="7">
    <source>
        <dbReference type="PROSITE" id="PS51085"/>
    </source>
</evidence>
<keyword evidence="3" id="KW-0479">Metal-binding</keyword>
<feature type="domain" description="2Fe-2S ferredoxin-type" evidence="7">
    <location>
        <begin position="240"/>
        <end position="327"/>
    </location>
</feature>
<reference evidence="9 10" key="1">
    <citation type="submission" date="2020-08" db="EMBL/GenBank/DDBJ databases">
        <title>Paraeoetvoesia sp. YC-7-48 draft genome sequence.</title>
        <authorList>
            <person name="Yao L."/>
        </authorList>
    </citation>
    <scope>NUCLEOTIDE SEQUENCE [LARGE SCALE GENOMIC DNA]</scope>
    <source>
        <strain evidence="10">YC-7-48</strain>
    </source>
</reference>
<dbReference type="SUPFAM" id="SSF52343">
    <property type="entry name" value="Ferredoxin reductase-like, C-terminal NADP-linked domain"/>
    <property type="match status" value="1"/>
</dbReference>
<keyword evidence="6" id="KW-0411">Iron-sulfur</keyword>
<keyword evidence="2" id="KW-0001">2Fe-2S</keyword>
<evidence type="ECO:0000256" key="2">
    <source>
        <dbReference type="ARBA" id="ARBA00022714"/>
    </source>
</evidence>
<sequence>MPQSNIPVVVAGIRQLTPRIREYLLRSPAGTPLPRFEPGAHIELHTQSPVSGPIVRHYSLIGGTGTWDDTPDIYRIAIQREDRQRGSAYIHDHFVVGSALHISPPKNHFPLDRRDGKTLLIAGGIGITPILSMLRSVVRRNKPFEMIYAGRNAADMAYHQDVQRLGGAQARIHISGESNQNPLDVRSVLAAQSAHTNVYVCGPAPLVHAVQAAANALNWPAGRVRSELFSSGPTVNDVAFDVELRASGRIVHVGRDVSILDALTQAGVDVLSDCRRGECGLCPLPVLDTDGELVHRDRYLDQDEKQSGETLCICVSRTTGARLVLDA</sequence>
<dbReference type="CDD" id="cd00207">
    <property type="entry name" value="fer2"/>
    <property type="match status" value="1"/>
</dbReference>
<dbReference type="InterPro" id="IPR050415">
    <property type="entry name" value="MRET"/>
</dbReference>
<accession>A0A842HK50</accession>
<protein>
    <submittedName>
        <fullName evidence="9">Oxidoreductase</fullName>
    </submittedName>
</protein>
<dbReference type="CDD" id="cd06185">
    <property type="entry name" value="PDR_like"/>
    <property type="match status" value="1"/>
</dbReference>
<evidence type="ECO:0000313" key="9">
    <source>
        <dbReference type="EMBL" id="MBC2769059.1"/>
    </source>
</evidence>
<dbReference type="PANTHER" id="PTHR47354">
    <property type="entry name" value="NADH OXIDOREDUCTASE HCR"/>
    <property type="match status" value="1"/>
</dbReference>
<dbReference type="InterPro" id="IPR001433">
    <property type="entry name" value="OxRdtase_FAD/NAD-bd"/>
</dbReference>
<dbReference type="GO" id="GO:0051537">
    <property type="term" value="F:2 iron, 2 sulfur cluster binding"/>
    <property type="evidence" value="ECO:0007669"/>
    <property type="project" value="UniProtKB-KW"/>
</dbReference>
<dbReference type="Pfam" id="PF00175">
    <property type="entry name" value="NAD_binding_1"/>
    <property type="match status" value="1"/>
</dbReference>
<evidence type="ECO:0000256" key="3">
    <source>
        <dbReference type="ARBA" id="ARBA00022723"/>
    </source>
</evidence>
<dbReference type="InterPro" id="IPR036010">
    <property type="entry name" value="2Fe-2S_ferredoxin-like_sf"/>
</dbReference>
<dbReference type="PROSITE" id="PS51085">
    <property type="entry name" value="2FE2S_FER_2"/>
    <property type="match status" value="1"/>
</dbReference>
<feature type="domain" description="FAD-binding FR-type" evidence="8">
    <location>
        <begin position="3"/>
        <end position="112"/>
    </location>
</feature>
<dbReference type="InterPro" id="IPR017938">
    <property type="entry name" value="Riboflavin_synthase-like_b-brl"/>
</dbReference>
<keyword evidence="10" id="KW-1185">Reference proteome</keyword>
<dbReference type="EMBL" id="JACJUU010000002">
    <property type="protein sequence ID" value="MBC2769059.1"/>
    <property type="molecule type" value="Genomic_DNA"/>
</dbReference>
<evidence type="ECO:0000256" key="4">
    <source>
        <dbReference type="ARBA" id="ARBA00023002"/>
    </source>
</evidence>
<dbReference type="GO" id="GO:0016491">
    <property type="term" value="F:oxidoreductase activity"/>
    <property type="evidence" value="ECO:0007669"/>
    <property type="project" value="UniProtKB-KW"/>
</dbReference>
<evidence type="ECO:0000256" key="1">
    <source>
        <dbReference type="ARBA" id="ARBA00022630"/>
    </source>
</evidence>
<proteinExistence type="predicted"/>
<keyword evidence="5" id="KW-0408">Iron</keyword>
<dbReference type="Gene3D" id="3.10.20.30">
    <property type="match status" value="1"/>
</dbReference>
<dbReference type="InterPro" id="IPR039261">
    <property type="entry name" value="FNR_nucleotide-bd"/>
</dbReference>
<dbReference type="SUPFAM" id="SSF63380">
    <property type="entry name" value="Riboflavin synthase domain-like"/>
    <property type="match status" value="1"/>
</dbReference>
<dbReference type="SUPFAM" id="SSF54292">
    <property type="entry name" value="2Fe-2S ferredoxin-like"/>
    <property type="match status" value="1"/>
</dbReference>
<evidence type="ECO:0000259" key="8">
    <source>
        <dbReference type="PROSITE" id="PS51384"/>
    </source>
</evidence>
<organism evidence="9 10">
    <name type="scientific">Pusillimonas minor</name>
    <dbReference type="NCBI Taxonomy" id="2697024"/>
    <lineage>
        <taxon>Bacteria</taxon>
        <taxon>Pseudomonadati</taxon>
        <taxon>Pseudomonadota</taxon>
        <taxon>Betaproteobacteria</taxon>
        <taxon>Burkholderiales</taxon>
        <taxon>Alcaligenaceae</taxon>
        <taxon>Pusillimonas</taxon>
    </lineage>
</organism>
<dbReference type="InterPro" id="IPR001041">
    <property type="entry name" value="2Fe-2S_ferredoxin-type"/>
</dbReference>
<evidence type="ECO:0000256" key="5">
    <source>
        <dbReference type="ARBA" id="ARBA00023004"/>
    </source>
</evidence>
<dbReference type="Gene3D" id="3.40.50.80">
    <property type="entry name" value="Nucleotide-binding domain of ferredoxin-NADP reductase (FNR) module"/>
    <property type="match status" value="1"/>
</dbReference>
<dbReference type="GO" id="GO:0046872">
    <property type="term" value="F:metal ion binding"/>
    <property type="evidence" value="ECO:0007669"/>
    <property type="project" value="UniProtKB-KW"/>
</dbReference>
<name>A0A842HK50_9BURK</name>
<dbReference type="PANTHER" id="PTHR47354:SF1">
    <property type="entry name" value="CARNITINE MONOOXYGENASE REDUCTASE SUBUNIT"/>
    <property type="match status" value="1"/>
</dbReference>
<dbReference type="Gene3D" id="2.40.30.10">
    <property type="entry name" value="Translation factors"/>
    <property type="match status" value="1"/>
</dbReference>
<dbReference type="RefSeq" id="WP_185778853.1">
    <property type="nucleotide sequence ID" value="NZ_JACJUU010000002.1"/>
</dbReference>
<dbReference type="InterPro" id="IPR012675">
    <property type="entry name" value="Beta-grasp_dom_sf"/>
</dbReference>
<dbReference type="PROSITE" id="PS00197">
    <property type="entry name" value="2FE2S_FER_1"/>
    <property type="match status" value="1"/>
</dbReference>
<dbReference type="AlphaFoldDB" id="A0A842HK50"/>
<evidence type="ECO:0000313" key="10">
    <source>
        <dbReference type="Proteomes" id="UP000545386"/>
    </source>
</evidence>
<dbReference type="Pfam" id="PF00111">
    <property type="entry name" value="Fer2"/>
    <property type="match status" value="1"/>
</dbReference>
<evidence type="ECO:0000256" key="6">
    <source>
        <dbReference type="ARBA" id="ARBA00023014"/>
    </source>
</evidence>
<keyword evidence="1" id="KW-0285">Flavoprotein</keyword>
<comment type="caution">
    <text evidence="9">The sequence shown here is derived from an EMBL/GenBank/DDBJ whole genome shotgun (WGS) entry which is preliminary data.</text>
</comment>
<dbReference type="PROSITE" id="PS51384">
    <property type="entry name" value="FAD_FR"/>
    <property type="match status" value="1"/>
</dbReference>
<dbReference type="Proteomes" id="UP000545386">
    <property type="component" value="Unassembled WGS sequence"/>
</dbReference>
<keyword evidence="4" id="KW-0560">Oxidoreductase</keyword>
<dbReference type="InterPro" id="IPR017927">
    <property type="entry name" value="FAD-bd_FR_type"/>
</dbReference>
<dbReference type="InterPro" id="IPR006058">
    <property type="entry name" value="2Fe2S_fd_BS"/>
</dbReference>
<gene>
    <name evidence="9" type="ORF">GTU67_03905</name>
</gene>